<keyword evidence="2" id="KW-1185">Reference proteome</keyword>
<dbReference type="Gramene" id="OPUNC11G19510.1">
    <property type="protein sequence ID" value="OPUNC11G19510.1"/>
    <property type="gene ID" value="OPUNC11G19510"/>
</dbReference>
<name>A0A0E0MI92_ORYPU</name>
<dbReference type="AlphaFoldDB" id="A0A0E0MI92"/>
<dbReference type="EnsemblPlants" id="OPUNC11G19510.1">
    <property type="protein sequence ID" value="OPUNC11G19510.1"/>
    <property type="gene ID" value="OPUNC11G19510"/>
</dbReference>
<dbReference type="Proteomes" id="UP000026962">
    <property type="component" value="Chromosome 11"/>
</dbReference>
<sequence length="129" mass="13791">MAESAVALLGRSCGSSTGPNPPSPSGGLAPAWCLRIEGFQRWWQRSVQELILGKGENYGRKLCLRASNNDACGLRFPFRVKTMSYLPGTGGDDAPGVVPFLEASSRRSPISLFAAGVVIDPRCDCIFLS</sequence>
<proteinExistence type="predicted"/>
<reference evidence="1" key="2">
    <citation type="submission" date="2018-05" db="EMBL/GenBank/DDBJ databases">
        <title>OpunRS2 (Oryza punctata Reference Sequence Version 2).</title>
        <authorList>
            <person name="Zhang J."/>
            <person name="Kudrna D."/>
            <person name="Lee S."/>
            <person name="Talag J."/>
            <person name="Welchert J."/>
            <person name="Wing R.A."/>
        </authorList>
    </citation>
    <scope>NUCLEOTIDE SEQUENCE [LARGE SCALE GENOMIC DNA]</scope>
</reference>
<evidence type="ECO:0000313" key="1">
    <source>
        <dbReference type="EnsemblPlants" id="OPUNC11G19510.1"/>
    </source>
</evidence>
<accession>A0A0E0MI92</accession>
<evidence type="ECO:0000313" key="2">
    <source>
        <dbReference type="Proteomes" id="UP000026962"/>
    </source>
</evidence>
<dbReference type="HOGENOM" id="CLU_1952302_0_0_1"/>
<protein>
    <submittedName>
        <fullName evidence="1">Uncharacterized protein</fullName>
    </submittedName>
</protein>
<organism evidence="1">
    <name type="scientific">Oryza punctata</name>
    <name type="common">Red rice</name>
    <dbReference type="NCBI Taxonomy" id="4537"/>
    <lineage>
        <taxon>Eukaryota</taxon>
        <taxon>Viridiplantae</taxon>
        <taxon>Streptophyta</taxon>
        <taxon>Embryophyta</taxon>
        <taxon>Tracheophyta</taxon>
        <taxon>Spermatophyta</taxon>
        <taxon>Magnoliopsida</taxon>
        <taxon>Liliopsida</taxon>
        <taxon>Poales</taxon>
        <taxon>Poaceae</taxon>
        <taxon>BOP clade</taxon>
        <taxon>Oryzoideae</taxon>
        <taxon>Oryzeae</taxon>
        <taxon>Oryzinae</taxon>
        <taxon>Oryza</taxon>
    </lineage>
</organism>
<reference evidence="1" key="1">
    <citation type="submission" date="2015-04" db="UniProtKB">
        <authorList>
            <consortium name="EnsemblPlants"/>
        </authorList>
    </citation>
    <scope>IDENTIFICATION</scope>
</reference>